<organism evidence="1 2">
    <name type="scientific">Neophaeococcomyces mojaviensis</name>
    <dbReference type="NCBI Taxonomy" id="3383035"/>
    <lineage>
        <taxon>Eukaryota</taxon>
        <taxon>Fungi</taxon>
        <taxon>Dikarya</taxon>
        <taxon>Ascomycota</taxon>
        <taxon>Pezizomycotina</taxon>
        <taxon>Eurotiomycetes</taxon>
        <taxon>Chaetothyriomycetidae</taxon>
        <taxon>Chaetothyriales</taxon>
        <taxon>Chaetothyriales incertae sedis</taxon>
        <taxon>Neophaeococcomyces</taxon>
    </lineage>
</organism>
<gene>
    <name evidence="1" type="ORF">H2198_009596</name>
</gene>
<name>A0ACC2ZU43_9EURO</name>
<evidence type="ECO:0000313" key="2">
    <source>
        <dbReference type="Proteomes" id="UP001172386"/>
    </source>
</evidence>
<keyword evidence="2" id="KW-1185">Reference proteome</keyword>
<sequence>MPGLCDLPVELRTRIAEYVAEDDVSLLLNLALSCSAFREIAQSIIFRKWSYVATTKDRGINLEHNRFLQALSNNPTLARHLHTFRSPPPVSSADAVINGIIHGPIYNFRECEEIGKLIVAKAQNLKTLEIPYPYGCTFLDTVHPTLRELTVRPAGIHSVTYTSHSPGDGERIFYLPREGRLDIAFLSSLLRSPMLRALTIEAVEIFEEAHLDGRLLHSTSLEELYLCVGGMNTETVRALIQSSDCLKVFMFQPVEREDTTWHVLTDSGHLPAMQAILDSLETHHSSLQSLRLHCFAHLWHPNLHVNPRSLHTFSNLQSLDIDEPLLLGLRSCPHMSSPDGGNSTVLPAGLADLLPPSLKTLILRLDVLYDTRYGPKHATEIVTSLIEAQTCLPKFSSLTLSFPHVFCDQCEEDINIRVRAAPPPHNPIPAYGVNVVEAEEILTLMKDAKFSLRFLGNKSYWIGAVDGMRWHEPVS</sequence>
<proteinExistence type="predicted"/>
<accession>A0ACC2ZU43</accession>
<comment type="caution">
    <text evidence="1">The sequence shown here is derived from an EMBL/GenBank/DDBJ whole genome shotgun (WGS) entry which is preliminary data.</text>
</comment>
<dbReference type="Proteomes" id="UP001172386">
    <property type="component" value="Unassembled WGS sequence"/>
</dbReference>
<evidence type="ECO:0000313" key="1">
    <source>
        <dbReference type="EMBL" id="KAJ9651117.1"/>
    </source>
</evidence>
<reference evidence="1" key="1">
    <citation type="submission" date="2022-10" db="EMBL/GenBank/DDBJ databases">
        <title>Culturing micro-colonial fungi from biological soil crusts in the Mojave desert and describing Neophaeococcomyces mojavensis, and introducing the new genera and species Taxawa tesnikishii.</title>
        <authorList>
            <person name="Kurbessoian T."/>
            <person name="Stajich J.E."/>
        </authorList>
    </citation>
    <scope>NUCLEOTIDE SEQUENCE</scope>
    <source>
        <strain evidence="1">JES_112</strain>
    </source>
</reference>
<protein>
    <submittedName>
        <fullName evidence="1">Uncharacterized protein</fullName>
    </submittedName>
</protein>
<dbReference type="EMBL" id="JAPDRQ010000281">
    <property type="protein sequence ID" value="KAJ9651117.1"/>
    <property type="molecule type" value="Genomic_DNA"/>
</dbReference>